<dbReference type="Gene3D" id="3.20.20.140">
    <property type="entry name" value="Metal-dependent hydrolases"/>
    <property type="match status" value="1"/>
</dbReference>
<dbReference type="CDD" id="cd01298">
    <property type="entry name" value="ATZ_TRZ_like"/>
    <property type="match status" value="1"/>
</dbReference>
<dbReference type="Proteomes" id="UP001139031">
    <property type="component" value="Unassembled WGS sequence"/>
</dbReference>
<feature type="domain" description="Amidohydrolase-related" evidence="2">
    <location>
        <begin position="59"/>
        <end position="409"/>
    </location>
</feature>
<reference evidence="3" key="1">
    <citation type="submission" date="2021-08" db="EMBL/GenBank/DDBJ databases">
        <authorList>
            <person name="Stevens D.C."/>
        </authorList>
    </citation>
    <scope>NUCLEOTIDE SEQUENCE</scope>
    <source>
        <strain evidence="3">DSM 53165</strain>
    </source>
</reference>
<gene>
    <name evidence="3" type="ORF">K7C98_12260</name>
</gene>
<dbReference type="InterPro" id="IPR011059">
    <property type="entry name" value="Metal-dep_hydrolase_composite"/>
</dbReference>
<sequence length="448" mass="48602">MTVVHIRNVDIVTLDAAGTIVPGGTVVVRDGRIAYVGPGATDMPLEAADEVVDGRGRALLPGFFNGHCHSPMTFERGWAEDLPFDRWLNEKMWVAESALTPDDVEWGARLAACEMIRGGIVGYNDHYFHMDRVAAVVHESGMRAALAWCVFGIGPQSEVGPGFEGTLEWIAAVNELGEEQGRVRALLGPHSPYVCPPEFLRRVAEVAHERGLGVHLHVAESEEQVAQSLARHGRRPVQHVDALGLLDAPGGCVVAHGLALDADDTAVLAARGVHVAHCPITYMKLAMPFPPLAARLDAGVRVCLGTDGPASNSDLDMFAVMRQTVLMEKYQTGDPARLAGDAALRMATRDGALALGFGRSGSIEVGAAADLILVNLDAPHMRPRHDLVANLVHAAKAADVTDVMVDGRWLMRRRTLCTLDEERILYEAERRALDMVRRGQHQLRTYRS</sequence>
<dbReference type="SUPFAM" id="SSF51338">
    <property type="entry name" value="Composite domain of metallo-dependent hydrolases"/>
    <property type="match status" value="1"/>
</dbReference>
<dbReference type="RefSeq" id="WP_224191799.1">
    <property type="nucleotide sequence ID" value="NZ_JAIRAU010000011.1"/>
</dbReference>
<dbReference type="Gene3D" id="2.30.40.10">
    <property type="entry name" value="Urease, subunit C, domain 1"/>
    <property type="match status" value="1"/>
</dbReference>
<evidence type="ECO:0000313" key="4">
    <source>
        <dbReference type="Proteomes" id="UP001139031"/>
    </source>
</evidence>
<protein>
    <submittedName>
        <fullName evidence="3">Amidohydrolase</fullName>
    </submittedName>
</protein>
<evidence type="ECO:0000313" key="3">
    <source>
        <dbReference type="EMBL" id="MBZ5710028.1"/>
    </source>
</evidence>
<name>A0ABS7TP68_9BACT</name>
<dbReference type="SUPFAM" id="SSF51556">
    <property type="entry name" value="Metallo-dependent hydrolases"/>
    <property type="match status" value="1"/>
</dbReference>
<keyword evidence="1" id="KW-0378">Hydrolase</keyword>
<dbReference type="InterPro" id="IPR032466">
    <property type="entry name" value="Metal_Hydrolase"/>
</dbReference>
<comment type="caution">
    <text evidence="3">The sequence shown here is derived from an EMBL/GenBank/DDBJ whole genome shotgun (WGS) entry which is preliminary data.</text>
</comment>
<dbReference type="InterPro" id="IPR006680">
    <property type="entry name" value="Amidohydro-rel"/>
</dbReference>
<dbReference type="EMBL" id="JAIRAU010000011">
    <property type="protein sequence ID" value="MBZ5710028.1"/>
    <property type="molecule type" value="Genomic_DNA"/>
</dbReference>
<accession>A0ABS7TP68</accession>
<dbReference type="PANTHER" id="PTHR43794">
    <property type="entry name" value="AMINOHYDROLASE SSNA-RELATED"/>
    <property type="match status" value="1"/>
</dbReference>
<dbReference type="PANTHER" id="PTHR43794:SF11">
    <property type="entry name" value="AMIDOHYDROLASE-RELATED DOMAIN-CONTAINING PROTEIN"/>
    <property type="match status" value="1"/>
</dbReference>
<evidence type="ECO:0000256" key="1">
    <source>
        <dbReference type="ARBA" id="ARBA00022801"/>
    </source>
</evidence>
<keyword evidence="4" id="KW-1185">Reference proteome</keyword>
<dbReference type="Pfam" id="PF01979">
    <property type="entry name" value="Amidohydro_1"/>
    <property type="match status" value="1"/>
</dbReference>
<dbReference type="InterPro" id="IPR050287">
    <property type="entry name" value="MTA/SAH_deaminase"/>
</dbReference>
<evidence type="ECO:0000259" key="2">
    <source>
        <dbReference type="Pfam" id="PF01979"/>
    </source>
</evidence>
<proteinExistence type="predicted"/>
<organism evidence="3 4">
    <name type="scientific">Nannocystis pusilla</name>
    <dbReference type="NCBI Taxonomy" id="889268"/>
    <lineage>
        <taxon>Bacteria</taxon>
        <taxon>Pseudomonadati</taxon>
        <taxon>Myxococcota</taxon>
        <taxon>Polyangia</taxon>
        <taxon>Nannocystales</taxon>
        <taxon>Nannocystaceae</taxon>
        <taxon>Nannocystis</taxon>
    </lineage>
</organism>